<dbReference type="EMBL" id="JAALFE010000012">
    <property type="protein sequence ID" value="NGQ91778.1"/>
    <property type="molecule type" value="Genomic_DNA"/>
</dbReference>
<dbReference type="PANTHER" id="PTHR13504">
    <property type="entry name" value="FIDO DOMAIN-CONTAINING PROTEIN DDB_G0283145"/>
    <property type="match status" value="1"/>
</dbReference>
<dbReference type="PANTHER" id="PTHR13504:SF38">
    <property type="entry name" value="FIDO DOMAIN-CONTAINING PROTEIN"/>
    <property type="match status" value="1"/>
</dbReference>
<dbReference type="InterPro" id="IPR036597">
    <property type="entry name" value="Fido-like_dom_sf"/>
</dbReference>
<gene>
    <name evidence="4" type="ORF">G5V65_12805</name>
</gene>
<evidence type="ECO:0000313" key="4">
    <source>
        <dbReference type="EMBL" id="NGQ91778.1"/>
    </source>
</evidence>
<keyword evidence="2" id="KW-0547">Nucleotide-binding</keyword>
<evidence type="ECO:0000256" key="2">
    <source>
        <dbReference type="PIRSR" id="PIRSR640198-2"/>
    </source>
</evidence>
<reference evidence="4 5" key="1">
    <citation type="submission" date="2020-02" db="EMBL/GenBank/DDBJ databases">
        <title>Rhodobacter translucens sp. nov., a novel bacterium isolated from activated sludge.</title>
        <authorList>
            <person name="Liu J."/>
        </authorList>
    </citation>
    <scope>NUCLEOTIDE SEQUENCE [LARGE SCALE GENOMIC DNA]</scope>
    <source>
        <strain evidence="4 5">HX-7-19</strain>
    </source>
</reference>
<dbReference type="PROSITE" id="PS51459">
    <property type="entry name" value="FIDO"/>
    <property type="match status" value="1"/>
</dbReference>
<dbReference type="AlphaFoldDB" id="A0A6M1TTZ4"/>
<dbReference type="Pfam" id="PF02661">
    <property type="entry name" value="Fic"/>
    <property type="match status" value="1"/>
</dbReference>
<dbReference type="Proteomes" id="UP000474758">
    <property type="component" value="Unassembled WGS sequence"/>
</dbReference>
<dbReference type="InterPro" id="IPR040198">
    <property type="entry name" value="Fido_containing"/>
</dbReference>
<keyword evidence="2" id="KW-0067">ATP-binding</keyword>
<dbReference type="Pfam" id="PF13784">
    <property type="entry name" value="Fic_N"/>
    <property type="match status" value="1"/>
</dbReference>
<name>A0A6M1TTZ4_9RHOB</name>
<dbReference type="SUPFAM" id="SSF140931">
    <property type="entry name" value="Fic-like"/>
    <property type="match status" value="1"/>
</dbReference>
<dbReference type="GO" id="GO:0005524">
    <property type="term" value="F:ATP binding"/>
    <property type="evidence" value="ECO:0007669"/>
    <property type="project" value="UniProtKB-KW"/>
</dbReference>
<comment type="caution">
    <text evidence="4">The sequence shown here is derived from an EMBL/GenBank/DDBJ whole genome shotgun (WGS) entry which is preliminary data.</text>
</comment>
<organism evidence="4 5">
    <name type="scientific">Paragemmobacter kunshanensis</name>
    <dbReference type="NCBI Taxonomy" id="2583234"/>
    <lineage>
        <taxon>Bacteria</taxon>
        <taxon>Pseudomonadati</taxon>
        <taxon>Pseudomonadota</taxon>
        <taxon>Alphaproteobacteria</taxon>
        <taxon>Rhodobacterales</taxon>
        <taxon>Paracoccaceae</taxon>
        <taxon>Paragemmobacter</taxon>
    </lineage>
</organism>
<proteinExistence type="predicted"/>
<dbReference type="RefSeq" id="WP_165050712.1">
    <property type="nucleotide sequence ID" value="NZ_JAALFE010000012.1"/>
</dbReference>
<evidence type="ECO:0000259" key="3">
    <source>
        <dbReference type="PROSITE" id="PS51459"/>
    </source>
</evidence>
<evidence type="ECO:0000313" key="5">
    <source>
        <dbReference type="Proteomes" id="UP000474758"/>
    </source>
</evidence>
<dbReference type="InterPro" id="IPR025758">
    <property type="entry name" value="Fic/DOC_N"/>
</dbReference>
<feature type="binding site" evidence="2">
    <location>
        <begin position="229"/>
        <end position="236"/>
    </location>
    <ligand>
        <name>ATP</name>
        <dbReference type="ChEBI" id="CHEBI:30616"/>
    </ligand>
</feature>
<keyword evidence="5" id="KW-1185">Reference proteome</keyword>
<evidence type="ECO:0000256" key="1">
    <source>
        <dbReference type="PIRSR" id="PIRSR640198-1"/>
    </source>
</evidence>
<feature type="active site" evidence="1">
    <location>
        <position position="225"/>
    </location>
</feature>
<accession>A0A6M1TTZ4</accession>
<dbReference type="Gene3D" id="1.10.3290.10">
    <property type="entry name" value="Fido-like domain"/>
    <property type="match status" value="1"/>
</dbReference>
<feature type="domain" description="Fido" evidence="3">
    <location>
        <begin position="134"/>
        <end position="288"/>
    </location>
</feature>
<dbReference type="InterPro" id="IPR003812">
    <property type="entry name" value="Fido"/>
</dbReference>
<sequence>MRYSDLSAVVRSTLVPYPAPHSNHRGVVPLAPSRGSIPIGGAEVGALLHSANSALVRMTEHVRPGLSAFALTRILERQEALTSSSIEGTHGTLDALLAGEADGEAEGNIREIGGVTRAISQGLDVISKMGRDGFTLDLVCDLHRILASNMERYRDTPGVLRNRVVWIGPIGPTPDNSSWNPPPPDRVAACLEDTLAYMRADVEDPSQVSPIVRAAVAHAHFEAVHPFSDGNGRIGRILIPLMFAAEGHAPVYISPWIEAADHKQAYFAALKAAQQRLDHGPLVRLISEAILGIEAEFKVTMKAIATIEAGWRKRIPLRRNSAADRTLRLLPAYPVITAKRLAQLLDVSFKSANDGIGQLEKAGVLTLRKAQSRNRVFQSREILGVLTRPFGSDPFDHDTV</sequence>
<protein>
    <submittedName>
        <fullName evidence="4">Fic family protein</fullName>
    </submittedName>
</protein>